<evidence type="ECO:0000256" key="4">
    <source>
        <dbReference type="RuleBase" id="RU003690"/>
    </source>
</evidence>
<evidence type="ECO:0000256" key="2">
    <source>
        <dbReference type="ARBA" id="ARBA00022801"/>
    </source>
</evidence>
<sequence>MDLYTKIPGINVDNSNADVSCDSYHKYKEDVQMLKFLGVQQYRMSLSWSRILPDGTLKNINQSGIDYYNNLINELVTNNIEPLVNLYFWDLPQSLMDLGGFLNPKIIDWFGDYARLCFSKFGDRAKVKLNAK</sequence>
<keyword evidence="2" id="KW-0378">Hydrolase</keyword>
<proteinExistence type="inferred from homology"/>
<dbReference type="SUPFAM" id="SSF51445">
    <property type="entry name" value="(Trans)glycosidases"/>
    <property type="match status" value="1"/>
</dbReference>
<name>A0A914E174_9BILA</name>
<dbReference type="AlphaFoldDB" id="A0A914E174"/>
<dbReference type="PANTHER" id="PTHR10353:SF36">
    <property type="entry name" value="LP05116P"/>
    <property type="match status" value="1"/>
</dbReference>
<keyword evidence="3" id="KW-0326">Glycosidase</keyword>
<dbReference type="PANTHER" id="PTHR10353">
    <property type="entry name" value="GLYCOSYL HYDROLASE"/>
    <property type="match status" value="1"/>
</dbReference>
<dbReference type="GO" id="GO:0008422">
    <property type="term" value="F:beta-glucosidase activity"/>
    <property type="evidence" value="ECO:0007669"/>
    <property type="project" value="TreeGrafter"/>
</dbReference>
<dbReference type="Pfam" id="PF00232">
    <property type="entry name" value="Glyco_hydro_1"/>
    <property type="match status" value="1"/>
</dbReference>
<accession>A0A914E174</accession>
<organism evidence="5 6">
    <name type="scientific">Acrobeloides nanus</name>
    <dbReference type="NCBI Taxonomy" id="290746"/>
    <lineage>
        <taxon>Eukaryota</taxon>
        <taxon>Metazoa</taxon>
        <taxon>Ecdysozoa</taxon>
        <taxon>Nematoda</taxon>
        <taxon>Chromadorea</taxon>
        <taxon>Rhabditida</taxon>
        <taxon>Tylenchina</taxon>
        <taxon>Cephalobomorpha</taxon>
        <taxon>Cephaloboidea</taxon>
        <taxon>Cephalobidae</taxon>
        <taxon>Acrobeloides</taxon>
    </lineage>
</organism>
<dbReference type="Gene3D" id="3.20.20.80">
    <property type="entry name" value="Glycosidases"/>
    <property type="match status" value="1"/>
</dbReference>
<evidence type="ECO:0000313" key="6">
    <source>
        <dbReference type="WBParaSite" id="ACRNAN_scaffold4789.g31578.t1"/>
    </source>
</evidence>
<dbReference type="InterPro" id="IPR017853">
    <property type="entry name" value="GH"/>
</dbReference>
<keyword evidence="5" id="KW-1185">Reference proteome</keyword>
<evidence type="ECO:0000256" key="3">
    <source>
        <dbReference type="ARBA" id="ARBA00023295"/>
    </source>
</evidence>
<evidence type="ECO:0000313" key="5">
    <source>
        <dbReference type="Proteomes" id="UP000887540"/>
    </source>
</evidence>
<dbReference type="GO" id="GO:0005975">
    <property type="term" value="P:carbohydrate metabolic process"/>
    <property type="evidence" value="ECO:0007669"/>
    <property type="project" value="InterPro"/>
</dbReference>
<dbReference type="InterPro" id="IPR001360">
    <property type="entry name" value="Glyco_hydro_1"/>
</dbReference>
<comment type="similarity">
    <text evidence="1 4">Belongs to the glycosyl hydrolase 1 family.</text>
</comment>
<evidence type="ECO:0000256" key="1">
    <source>
        <dbReference type="ARBA" id="ARBA00010838"/>
    </source>
</evidence>
<protein>
    <submittedName>
        <fullName evidence="6">Uncharacterized protein</fullName>
    </submittedName>
</protein>
<dbReference type="Proteomes" id="UP000887540">
    <property type="component" value="Unplaced"/>
</dbReference>
<dbReference type="WBParaSite" id="ACRNAN_scaffold4789.g31578.t1">
    <property type="protein sequence ID" value="ACRNAN_scaffold4789.g31578.t1"/>
    <property type="gene ID" value="ACRNAN_scaffold4789.g31578"/>
</dbReference>
<reference evidence="6" key="1">
    <citation type="submission" date="2022-11" db="UniProtKB">
        <authorList>
            <consortium name="WormBaseParasite"/>
        </authorList>
    </citation>
    <scope>IDENTIFICATION</scope>
</reference>